<gene>
    <name evidence="2" type="ORF">CO160_01475</name>
</gene>
<name>A0A2M7YLP8_9BACT</name>
<reference evidence="3" key="1">
    <citation type="submission" date="2017-09" db="EMBL/GenBank/DDBJ databases">
        <title>Depth-based differentiation of microbial function through sediment-hosted aquifers and enrichment of novel symbionts in the deep terrestrial subsurface.</title>
        <authorList>
            <person name="Probst A.J."/>
            <person name="Ladd B."/>
            <person name="Jarett J.K."/>
            <person name="Geller-Mcgrath D.E."/>
            <person name="Sieber C.M.K."/>
            <person name="Emerson J.B."/>
            <person name="Anantharaman K."/>
            <person name="Thomas B.C."/>
            <person name="Malmstrom R."/>
            <person name="Stieglmeier M."/>
            <person name="Klingl A."/>
            <person name="Woyke T."/>
            <person name="Ryan C.M."/>
            <person name="Banfield J.F."/>
        </authorList>
    </citation>
    <scope>NUCLEOTIDE SEQUENCE [LARGE SCALE GENOMIC DNA]</scope>
</reference>
<dbReference type="InterPro" id="IPR036165">
    <property type="entry name" value="YefM-like_sf"/>
</dbReference>
<dbReference type="EMBL" id="PFWG01000035">
    <property type="protein sequence ID" value="PJA63901.1"/>
    <property type="molecule type" value="Genomic_DNA"/>
</dbReference>
<dbReference type="Proteomes" id="UP000230941">
    <property type="component" value="Unassembled WGS sequence"/>
</dbReference>
<dbReference type="SUPFAM" id="SSF143120">
    <property type="entry name" value="YefM-like"/>
    <property type="match status" value="1"/>
</dbReference>
<evidence type="ECO:0008006" key="4">
    <source>
        <dbReference type="Google" id="ProtNLM"/>
    </source>
</evidence>
<evidence type="ECO:0000256" key="1">
    <source>
        <dbReference type="ARBA" id="ARBA00009981"/>
    </source>
</evidence>
<dbReference type="AlphaFoldDB" id="A0A2M7YLP8"/>
<proteinExistence type="inferred from homology"/>
<evidence type="ECO:0000313" key="3">
    <source>
        <dbReference type="Proteomes" id="UP000230941"/>
    </source>
</evidence>
<accession>A0A2M7YLP8</accession>
<comment type="similarity">
    <text evidence="1">Belongs to the phD/YefM antitoxin family.</text>
</comment>
<evidence type="ECO:0000313" key="2">
    <source>
        <dbReference type="EMBL" id="PJA63901.1"/>
    </source>
</evidence>
<sequence>MENIINLKDLRLNVSKYAKKVAKGSSFIVFKRSKPLFKISPIEDETKWEEVIDFTKIKKGGVDIDEILSRL</sequence>
<protein>
    <recommendedName>
        <fullName evidence="4">Antitoxin</fullName>
    </recommendedName>
</protein>
<comment type="caution">
    <text evidence="2">The sequence shown here is derived from an EMBL/GenBank/DDBJ whole genome shotgun (WGS) entry which is preliminary data.</text>
</comment>
<organism evidence="2 3">
    <name type="scientific">Candidatus Portnoybacteria bacterium CG_4_9_14_3_um_filter_43_11</name>
    <dbReference type="NCBI Taxonomy" id="1974805"/>
    <lineage>
        <taxon>Bacteria</taxon>
        <taxon>Candidatus Portnoyibacteriota</taxon>
    </lineage>
</organism>